<organism evidence="2 3">
    <name type="scientific">Candidatus Merdimorpha stercoravium</name>
    <dbReference type="NCBI Taxonomy" id="2840863"/>
    <lineage>
        <taxon>Bacteria</taxon>
        <taxon>Pseudomonadati</taxon>
        <taxon>Bacteroidota</taxon>
        <taxon>Flavobacteriia</taxon>
        <taxon>Flavobacteriales</taxon>
        <taxon>Candidatus Merdimorpha</taxon>
    </lineage>
</organism>
<dbReference type="Pfam" id="PF12392">
    <property type="entry name" value="DUF3656"/>
    <property type="match status" value="1"/>
</dbReference>
<evidence type="ECO:0000259" key="1">
    <source>
        <dbReference type="Pfam" id="PF12392"/>
    </source>
</evidence>
<proteinExistence type="predicted"/>
<feature type="domain" description="Peptidase U32 collagenase" evidence="1">
    <location>
        <begin position="383"/>
        <end position="496"/>
    </location>
</feature>
<reference evidence="2" key="2">
    <citation type="journal article" date="2021" name="PeerJ">
        <title>Extensive microbial diversity within the chicken gut microbiome revealed by metagenomics and culture.</title>
        <authorList>
            <person name="Gilroy R."/>
            <person name="Ravi A."/>
            <person name="Getino M."/>
            <person name="Pursley I."/>
            <person name="Horton D.L."/>
            <person name="Alikhan N.F."/>
            <person name="Baker D."/>
            <person name="Gharbi K."/>
            <person name="Hall N."/>
            <person name="Watson M."/>
            <person name="Adriaenssens E.M."/>
            <person name="Foster-Nyarko E."/>
            <person name="Jarju S."/>
            <person name="Secka A."/>
            <person name="Antonio M."/>
            <person name="Oren A."/>
            <person name="Chaudhuri R.R."/>
            <person name="La Ragione R."/>
            <person name="Hildebrand F."/>
            <person name="Pallen M.J."/>
        </authorList>
    </citation>
    <scope>NUCLEOTIDE SEQUENCE</scope>
    <source>
        <strain evidence="2">1383</strain>
    </source>
</reference>
<gene>
    <name evidence="2" type="ORF">IAC44_00055</name>
</gene>
<dbReference type="Pfam" id="PF01136">
    <property type="entry name" value="Peptidase_U32"/>
    <property type="match status" value="1"/>
</dbReference>
<dbReference type="AlphaFoldDB" id="A0A9D1H7R7"/>
<evidence type="ECO:0000313" key="3">
    <source>
        <dbReference type="Proteomes" id="UP000824161"/>
    </source>
</evidence>
<name>A0A9D1H7R7_9FLAO</name>
<dbReference type="PANTHER" id="PTHR30217:SF10">
    <property type="entry name" value="23S RRNA 5-HYDROXYCYTIDINE C2501 SYNTHASE"/>
    <property type="match status" value="1"/>
</dbReference>
<sequence length="610" mass="67471">MPRSARSIELLAPARDAEIAIAAIDHGADAVYLGGPDFSARHQAGNPVEHLARVADYAHRYRARVYVTLNTLLLDEELPRAEAMIREVCSAGIDALIVQDMAVLEMDLPPVELHASTQAHIDTVEKALFLHRAGFSRLVLARELSLPQIEAIARESGAEIEAFVHGALCVSYSGQCYLSQALCGRSANRGRCAQVCRLPFDVSDPEGRPLRTGTHALSLKDMNRSAHLEALIDAGVCSLKIEGRLKDLPYVKNITAYYRRTLDDILSRRPDLTRASDGQVDLRFTPDPARSFNRGYTDYLLHGERTEDLSNPATPKSIGQPAGRIVAVSHDSFTTDSPLAFAPGDGFVYLRRGEVQGGFRINRAQGSRLYPSRMPSVRPGDLLYRNQDAAFDRLLATSSATRKVAVDLRLEAVPEGYRLLAEDESGLHAEGILRAEHTPADTPQKTRLEQALSKLGGTEFEARRIAIAFPSEYFLPLSAVSALRRQTLEALREVRLRSVAGQRQTLPHAHPPLPPGLDTDYRLNASNRLARQFYRQCGADRLVPAYEQQKVPGAQLAVCLHCLQYSLGLCPRQHPEKGKGFPYLVLRHGRFALRAEFDCAHCRMKLFALP</sequence>
<dbReference type="InterPro" id="IPR001539">
    <property type="entry name" value="Peptidase_U32"/>
</dbReference>
<accession>A0A9D1H7R7</accession>
<comment type="caution">
    <text evidence="2">The sequence shown here is derived from an EMBL/GenBank/DDBJ whole genome shotgun (WGS) entry which is preliminary data.</text>
</comment>
<dbReference type="PROSITE" id="PS01276">
    <property type="entry name" value="PEPTIDASE_U32"/>
    <property type="match status" value="1"/>
</dbReference>
<reference evidence="2" key="1">
    <citation type="submission" date="2020-10" db="EMBL/GenBank/DDBJ databases">
        <authorList>
            <person name="Gilroy R."/>
        </authorList>
    </citation>
    <scope>NUCLEOTIDE SEQUENCE</scope>
    <source>
        <strain evidence="2">1383</strain>
    </source>
</reference>
<protein>
    <submittedName>
        <fullName evidence="2">U32 family peptidase</fullName>
    </submittedName>
</protein>
<dbReference type="PANTHER" id="PTHR30217">
    <property type="entry name" value="PEPTIDASE U32 FAMILY"/>
    <property type="match status" value="1"/>
</dbReference>
<dbReference type="InterPro" id="IPR020988">
    <property type="entry name" value="Pept_U32_collagenase"/>
</dbReference>
<dbReference type="EMBL" id="DVLY01000002">
    <property type="protein sequence ID" value="HIT97210.1"/>
    <property type="molecule type" value="Genomic_DNA"/>
</dbReference>
<dbReference type="InterPro" id="IPR051454">
    <property type="entry name" value="RNA/ubiquinone_mod_enzymes"/>
</dbReference>
<dbReference type="Proteomes" id="UP000824161">
    <property type="component" value="Unassembled WGS sequence"/>
</dbReference>
<evidence type="ECO:0000313" key="2">
    <source>
        <dbReference type="EMBL" id="HIT97210.1"/>
    </source>
</evidence>